<comment type="subcellular location">
    <subcellularLocation>
        <location evidence="1">Membrane</location>
        <topology evidence="1">Multi-pass membrane protein</topology>
    </subcellularLocation>
</comment>
<sequence>MSSTTQSSEKHVLMVSAVMAMAFAAGGLLVGLLVNSLVIAFDGLYSSISLLLTLVSLTVSKLIEKPSDQTFQFGRAMLEPISIALKGFAILALVVYSLYSSAMDLLQGGHVMDTSVAMAFGVFSVFGCSLTWWKLACMSKTSSSALIQAEIAQWKMDTWLSVIVAMAFIVAWGLTMTPWAEYAAYVDPIMMLMMGVYFVKVPTVMVKTAMREILMMAPDKDICSRVQNGITATYQETGQTLCLAGLTKVGRELWVDINIVAKKNDNIAMREIEHTRHALQNRLSQLPLKLQLTLNVAC</sequence>
<dbReference type="Proteomes" id="UP001595384">
    <property type="component" value="Unassembled WGS sequence"/>
</dbReference>
<dbReference type="RefSeq" id="WP_123014554.1">
    <property type="nucleotide sequence ID" value="NZ_AP024912.1"/>
</dbReference>
<keyword evidence="5 6" id="KW-0472">Membrane</keyword>
<accession>A0ABV7C7A1</accession>
<feature type="transmembrane region" description="Helical" evidence="6">
    <location>
        <begin position="44"/>
        <end position="63"/>
    </location>
</feature>
<dbReference type="InterPro" id="IPR027469">
    <property type="entry name" value="Cation_efflux_TMD_sf"/>
</dbReference>
<dbReference type="Gene3D" id="1.20.1510.10">
    <property type="entry name" value="Cation efflux protein transmembrane domain"/>
    <property type="match status" value="1"/>
</dbReference>
<keyword evidence="2" id="KW-0813">Transport</keyword>
<dbReference type="PANTHER" id="PTHR43840">
    <property type="entry name" value="MITOCHONDRIAL METAL TRANSPORTER 1-RELATED"/>
    <property type="match status" value="1"/>
</dbReference>
<evidence type="ECO:0000259" key="7">
    <source>
        <dbReference type="Pfam" id="PF01545"/>
    </source>
</evidence>
<evidence type="ECO:0000313" key="8">
    <source>
        <dbReference type="EMBL" id="MFC3023920.1"/>
    </source>
</evidence>
<evidence type="ECO:0000256" key="4">
    <source>
        <dbReference type="ARBA" id="ARBA00022989"/>
    </source>
</evidence>
<dbReference type="PANTHER" id="PTHR43840:SF15">
    <property type="entry name" value="MITOCHONDRIAL METAL TRANSPORTER 1-RELATED"/>
    <property type="match status" value="1"/>
</dbReference>
<evidence type="ECO:0000256" key="2">
    <source>
        <dbReference type="ARBA" id="ARBA00022448"/>
    </source>
</evidence>
<reference evidence="9" key="1">
    <citation type="journal article" date="2019" name="Int. J. Syst. Evol. Microbiol.">
        <title>The Global Catalogue of Microorganisms (GCM) 10K type strain sequencing project: providing services to taxonomists for standard genome sequencing and annotation.</title>
        <authorList>
            <consortium name="The Broad Institute Genomics Platform"/>
            <consortium name="The Broad Institute Genome Sequencing Center for Infectious Disease"/>
            <person name="Wu L."/>
            <person name="Ma J."/>
        </authorList>
    </citation>
    <scope>NUCLEOTIDE SEQUENCE [LARGE SCALE GENOMIC DNA]</scope>
    <source>
        <strain evidence="9">KCTC 62784</strain>
    </source>
</reference>
<comment type="caution">
    <text evidence="8">The sequence shown here is derived from an EMBL/GenBank/DDBJ whole genome shotgun (WGS) entry which is preliminary data.</text>
</comment>
<dbReference type="EMBL" id="JBHRSE010000057">
    <property type="protein sequence ID" value="MFC3023920.1"/>
    <property type="molecule type" value="Genomic_DNA"/>
</dbReference>
<feature type="domain" description="Cation efflux protein transmembrane" evidence="7">
    <location>
        <begin position="13"/>
        <end position="214"/>
    </location>
</feature>
<keyword evidence="9" id="KW-1185">Reference proteome</keyword>
<name>A0ABV7C7A1_9VIBR</name>
<dbReference type="InterPro" id="IPR058533">
    <property type="entry name" value="Cation_efflux_TM"/>
</dbReference>
<feature type="transmembrane region" description="Helical" evidence="6">
    <location>
        <begin position="114"/>
        <end position="135"/>
    </location>
</feature>
<gene>
    <name evidence="8" type="ORF">ACFODT_08790</name>
</gene>
<feature type="transmembrane region" description="Helical" evidence="6">
    <location>
        <begin position="156"/>
        <end position="176"/>
    </location>
</feature>
<evidence type="ECO:0000256" key="3">
    <source>
        <dbReference type="ARBA" id="ARBA00022692"/>
    </source>
</evidence>
<dbReference type="Pfam" id="PF01545">
    <property type="entry name" value="Cation_efflux"/>
    <property type="match status" value="1"/>
</dbReference>
<evidence type="ECO:0000256" key="1">
    <source>
        <dbReference type="ARBA" id="ARBA00004141"/>
    </source>
</evidence>
<keyword evidence="3 6" id="KW-0812">Transmembrane</keyword>
<feature type="transmembrane region" description="Helical" evidence="6">
    <location>
        <begin position="12"/>
        <end position="38"/>
    </location>
</feature>
<keyword evidence="4 6" id="KW-1133">Transmembrane helix</keyword>
<protein>
    <submittedName>
        <fullName evidence="8">Cation transporter</fullName>
    </submittedName>
</protein>
<feature type="transmembrane region" description="Helical" evidence="6">
    <location>
        <begin position="83"/>
        <end position="102"/>
    </location>
</feature>
<organism evidence="8 9">
    <name type="scientific">Vibrio zhugei</name>
    <dbReference type="NCBI Taxonomy" id="2479546"/>
    <lineage>
        <taxon>Bacteria</taxon>
        <taxon>Pseudomonadati</taxon>
        <taxon>Pseudomonadota</taxon>
        <taxon>Gammaproteobacteria</taxon>
        <taxon>Vibrionales</taxon>
        <taxon>Vibrionaceae</taxon>
        <taxon>Vibrio</taxon>
    </lineage>
</organism>
<evidence type="ECO:0000256" key="5">
    <source>
        <dbReference type="ARBA" id="ARBA00023136"/>
    </source>
</evidence>
<proteinExistence type="predicted"/>
<dbReference type="SUPFAM" id="SSF161111">
    <property type="entry name" value="Cation efflux protein transmembrane domain-like"/>
    <property type="match status" value="1"/>
</dbReference>
<feature type="transmembrane region" description="Helical" evidence="6">
    <location>
        <begin position="182"/>
        <end position="206"/>
    </location>
</feature>
<dbReference type="InterPro" id="IPR050291">
    <property type="entry name" value="CDF_Transporter"/>
</dbReference>
<evidence type="ECO:0000313" key="9">
    <source>
        <dbReference type="Proteomes" id="UP001595384"/>
    </source>
</evidence>
<evidence type="ECO:0000256" key="6">
    <source>
        <dbReference type="SAM" id="Phobius"/>
    </source>
</evidence>